<reference evidence="1" key="1">
    <citation type="journal article" date="2014" name="Int. J. Syst. Evol. Microbiol.">
        <title>Complete genome sequence of Corynebacterium casei LMG S-19264T (=DSM 44701T), isolated from a smear-ripened cheese.</title>
        <authorList>
            <consortium name="US DOE Joint Genome Institute (JGI-PGF)"/>
            <person name="Walter F."/>
            <person name="Albersmeier A."/>
            <person name="Kalinowski J."/>
            <person name="Ruckert C."/>
        </authorList>
    </citation>
    <scope>NUCLEOTIDE SEQUENCE</scope>
    <source>
        <strain evidence="1">JCM 3035</strain>
    </source>
</reference>
<evidence type="ECO:0000313" key="2">
    <source>
        <dbReference type="Proteomes" id="UP000637788"/>
    </source>
</evidence>
<gene>
    <name evidence="1" type="ORF">GCM10010094_23890</name>
</gene>
<name>A0A917QQR1_9ACTN</name>
<dbReference type="AlphaFoldDB" id="A0A917QQR1"/>
<proteinExistence type="predicted"/>
<sequence>MLVVVAELVTNAERHGGTVLRLSAGLGTVTGTVEDARSVLPRPRPADASEPGGARLCAVGARGCPKMIE</sequence>
<accession>A0A917QQR1</accession>
<organism evidence="1 2">
    <name type="scientific">Streptomyces flaveus</name>
    <dbReference type="NCBI Taxonomy" id="66370"/>
    <lineage>
        <taxon>Bacteria</taxon>
        <taxon>Bacillati</taxon>
        <taxon>Actinomycetota</taxon>
        <taxon>Actinomycetes</taxon>
        <taxon>Kitasatosporales</taxon>
        <taxon>Streptomycetaceae</taxon>
        <taxon>Streptomyces</taxon>
        <taxon>Streptomyces aurantiacus group</taxon>
    </lineage>
</organism>
<protein>
    <submittedName>
        <fullName evidence="1">Uncharacterized protein</fullName>
    </submittedName>
</protein>
<dbReference type="EMBL" id="BMPQ01000004">
    <property type="protein sequence ID" value="GGK62433.1"/>
    <property type="molecule type" value="Genomic_DNA"/>
</dbReference>
<comment type="caution">
    <text evidence="1">The sequence shown here is derived from an EMBL/GenBank/DDBJ whole genome shotgun (WGS) entry which is preliminary data.</text>
</comment>
<keyword evidence="2" id="KW-1185">Reference proteome</keyword>
<dbReference type="Proteomes" id="UP000637788">
    <property type="component" value="Unassembled WGS sequence"/>
</dbReference>
<evidence type="ECO:0000313" key="1">
    <source>
        <dbReference type="EMBL" id="GGK62433.1"/>
    </source>
</evidence>
<reference evidence="1" key="2">
    <citation type="submission" date="2020-09" db="EMBL/GenBank/DDBJ databases">
        <authorList>
            <person name="Sun Q."/>
            <person name="Ohkuma M."/>
        </authorList>
    </citation>
    <scope>NUCLEOTIDE SEQUENCE</scope>
    <source>
        <strain evidence="1">JCM 3035</strain>
    </source>
</reference>